<evidence type="ECO:0000256" key="1">
    <source>
        <dbReference type="SAM" id="SignalP"/>
    </source>
</evidence>
<organism evidence="2 3">
    <name type="scientific">Mucilaginibacter sabulilitoris</name>
    <dbReference type="NCBI Taxonomy" id="1173583"/>
    <lineage>
        <taxon>Bacteria</taxon>
        <taxon>Pseudomonadati</taxon>
        <taxon>Bacteroidota</taxon>
        <taxon>Sphingobacteriia</taxon>
        <taxon>Sphingobacteriales</taxon>
        <taxon>Sphingobacteriaceae</taxon>
        <taxon>Mucilaginibacter</taxon>
    </lineage>
</organism>
<evidence type="ECO:0000313" key="2">
    <source>
        <dbReference type="EMBL" id="WPU96817.1"/>
    </source>
</evidence>
<keyword evidence="3" id="KW-1185">Reference proteome</keyword>
<accession>A0ABZ0TWE6</accession>
<feature type="chain" id="PRO_5046016741" description="Secreted protein" evidence="1">
    <location>
        <begin position="26"/>
        <end position="61"/>
    </location>
</feature>
<sequence length="61" mass="6903">MKKLKRILRLFCLALLLLLAVTGIAITGAAPTQPKNRQKIIDNETLIEMVDQKKDDDEEKP</sequence>
<evidence type="ECO:0000313" key="3">
    <source>
        <dbReference type="Proteomes" id="UP001324380"/>
    </source>
</evidence>
<evidence type="ECO:0008006" key="4">
    <source>
        <dbReference type="Google" id="ProtNLM"/>
    </source>
</evidence>
<proteinExistence type="predicted"/>
<protein>
    <recommendedName>
        <fullName evidence="4">Secreted protein</fullName>
    </recommendedName>
</protein>
<name>A0ABZ0TWE6_9SPHI</name>
<keyword evidence="1" id="KW-0732">Signal</keyword>
<reference evidence="2 3" key="1">
    <citation type="submission" date="2023-11" db="EMBL/GenBank/DDBJ databases">
        <title>Analysis of the Genomes of Mucilaginibacter gossypii cycad 4 and M. sabulilitoris SNA2: microbes with the potential for plant growth promotion.</title>
        <authorList>
            <person name="Hirsch A.M."/>
            <person name="Humm E."/>
            <person name="Rubbi M."/>
            <person name="Del Vecchio G."/>
            <person name="Ha S.M."/>
            <person name="Pellegrini M."/>
            <person name="Gunsalus R.P."/>
        </authorList>
    </citation>
    <scope>NUCLEOTIDE SEQUENCE [LARGE SCALE GENOMIC DNA]</scope>
    <source>
        <strain evidence="2 3">SNA2</strain>
    </source>
</reference>
<dbReference type="EMBL" id="CP139558">
    <property type="protein sequence ID" value="WPU96817.1"/>
    <property type="molecule type" value="Genomic_DNA"/>
</dbReference>
<dbReference type="Proteomes" id="UP001324380">
    <property type="component" value="Chromosome"/>
</dbReference>
<gene>
    <name evidence="2" type="ORF">SNE25_14940</name>
</gene>
<dbReference type="RefSeq" id="WP_321565905.1">
    <property type="nucleotide sequence ID" value="NZ_CP139558.1"/>
</dbReference>
<feature type="signal peptide" evidence="1">
    <location>
        <begin position="1"/>
        <end position="25"/>
    </location>
</feature>